<dbReference type="AlphaFoldDB" id="A0A5C3LX17"/>
<evidence type="ECO:0000313" key="2">
    <source>
        <dbReference type="EMBL" id="TFK36438.1"/>
    </source>
</evidence>
<proteinExistence type="predicted"/>
<evidence type="ECO:0000256" key="1">
    <source>
        <dbReference type="SAM" id="MobiDB-lite"/>
    </source>
</evidence>
<accession>A0A5C3LX17</accession>
<feature type="region of interest" description="Disordered" evidence="1">
    <location>
        <begin position="66"/>
        <end position="92"/>
    </location>
</feature>
<reference evidence="2 3" key="1">
    <citation type="journal article" date="2019" name="Nat. Ecol. Evol.">
        <title>Megaphylogeny resolves global patterns of mushroom evolution.</title>
        <authorList>
            <person name="Varga T."/>
            <person name="Krizsan K."/>
            <person name="Foldi C."/>
            <person name="Dima B."/>
            <person name="Sanchez-Garcia M."/>
            <person name="Sanchez-Ramirez S."/>
            <person name="Szollosi G.J."/>
            <person name="Szarkandi J.G."/>
            <person name="Papp V."/>
            <person name="Albert L."/>
            <person name="Andreopoulos W."/>
            <person name="Angelini C."/>
            <person name="Antonin V."/>
            <person name="Barry K.W."/>
            <person name="Bougher N.L."/>
            <person name="Buchanan P."/>
            <person name="Buyck B."/>
            <person name="Bense V."/>
            <person name="Catcheside P."/>
            <person name="Chovatia M."/>
            <person name="Cooper J."/>
            <person name="Damon W."/>
            <person name="Desjardin D."/>
            <person name="Finy P."/>
            <person name="Geml J."/>
            <person name="Haridas S."/>
            <person name="Hughes K."/>
            <person name="Justo A."/>
            <person name="Karasinski D."/>
            <person name="Kautmanova I."/>
            <person name="Kiss B."/>
            <person name="Kocsube S."/>
            <person name="Kotiranta H."/>
            <person name="LaButti K.M."/>
            <person name="Lechner B.E."/>
            <person name="Liimatainen K."/>
            <person name="Lipzen A."/>
            <person name="Lukacs Z."/>
            <person name="Mihaltcheva S."/>
            <person name="Morgado L.N."/>
            <person name="Niskanen T."/>
            <person name="Noordeloos M.E."/>
            <person name="Ohm R.A."/>
            <person name="Ortiz-Santana B."/>
            <person name="Ovrebo C."/>
            <person name="Racz N."/>
            <person name="Riley R."/>
            <person name="Savchenko A."/>
            <person name="Shiryaev A."/>
            <person name="Soop K."/>
            <person name="Spirin V."/>
            <person name="Szebenyi C."/>
            <person name="Tomsovsky M."/>
            <person name="Tulloss R.E."/>
            <person name="Uehling J."/>
            <person name="Grigoriev I.V."/>
            <person name="Vagvolgyi C."/>
            <person name="Papp T."/>
            <person name="Martin F.M."/>
            <person name="Miettinen O."/>
            <person name="Hibbett D.S."/>
            <person name="Nagy L.G."/>
        </authorList>
    </citation>
    <scope>NUCLEOTIDE SEQUENCE [LARGE SCALE GENOMIC DNA]</scope>
    <source>
        <strain evidence="2 3">CBS 166.37</strain>
    </source>
</reference>
<dbReference type="Proteomes" id="UP000308652">
    <property type="component" value="Unassembled WGS sequence"/>
</dbReference>
<evidence type="ECO:0000313" key="3">
    <source>
        <dbReference type="Proteomes" id="UP000308652"/>
    </source>
</evidence>
<organism evidence="2 3">
    <name type="scientific">Crucibulum laeve</name>
    <dbReference type="NCBI Taxonomy" id="68775"/>
    <lineage>
        <taxon>Eukaryota</taxon>
        <taxon>Fungi</taxon>
        <taxon>Dikarya</taxon>
        <taxon>Basidiomycota</taxon>
        <taxon>Agaricomycotina</taxon>
        <taxon>Agaricomycetes</taxon>
        <taxon>Agaricomycetidae</taxon>
        <taxon>Agaricales</taxon>
        <taxon>Agaricineae</taxon>
        <taxon>Nidulariaceae</taxon>
        <taxon>Crucibulum</taxon>
    </lineage>
</organism>
<sequence>MDSFSRVLTLNLAMLPKKIVKAVLDTPLGPRRPSVPFIHKAIPSMGSSTSFDEAMYYDEEDAWSLHEMDGPDMAPAPPPTPTSPDSESEREALVKPIQIPSNICTNISQKIVEFYPESDSDSEQTLSDANDDASRARNTLPAVNSFAARMKFKRVDWENPCDEGSALYPPPRKHTQVRIIADDDLEYSPSPRRCTIHNRVYPCFRCEPSRWEL</sequence>
<name>A0A5C3LX17_9AGAR</name>
<feature type="region of interest" description="Disordered" evidence="1">
    <location>
        <begin position="116"/>
        <end position="136"/>
    </location>
</feature>
<gene>
    <name evidence="2" type="ORF">BDQ12DRAFT_250744</name>
</gene>
<keyword evidence="3" id="KW-1185">Reference proteome</keyword>
<dbReference type="EMBL" id="ML213614">
    <property type="protein sequence ID" value="TFK36438.1"/>
    <property type="molecule type" value="Genomic_DNA"/>
</dbReference>
<protein>
    <submittedName>
        <fullName evidence="2">Uncharacterized protein</fullName>
    </submittedName>
</protein>